<sequence length="563" mass="57559">MANQPEIIRFDAGVYQIEPTDPVDGGAGAVTNAPLLALSNRTSWLKKHVDDIESGAFIPTGLAPINSPDLTGTPTAPTQAAGDNTTKIATDAFVQTAVSGVSTVNVAGAATTTLTQAQWGVATIILVGALTANKAVVFPAQIGRWQVVNATTGNFTITLKTAAGTGVTVTRSTSTNIWFDGTNITLQQTDFISPALTGNPTAPTPTVGDNDTSVATTAFVQSAMAVYGLGTSDLVDLINQDVNTVRATGFYQIGTGAINLPAGITSGVLIVATNAGAFSQQLFMPQGLNKLYQRMSDASGYTSWREIVGADSPSFTGTPTAPTAPQFGTGSRIVNLDTLKARGHDYASIFSVSASIILSAAHAGSVVLIGGPGAATVTLPAASSVPMGTTISLQSNTSVNATNTISRQGNDVIVGLVNGVATTASSFSFLFGDTATVTSDGVSNWIVSANSTANFIAAQFLKAQSFAQNGYQKIPGGLILQWGRNETPASGQVVITLPTAYPNNQLSVSLNPFLGAAYNATAAIQTNSLTKTSFGVFSTQGTSGATTSPPAAALGFTWFSIGY</sequence>
<feature type="domain" description="Putative tail fiber protein gp53-like C-terminal" evidence="1">
    <location>
        <begin position="473"/>
        <end position="563"/>
    </location>
</feature>
<accession>A0AAU6W263</accession>
<proteinExistence type="predicted"/>
<protein>
    <recommendedName>
        <fullName evidence="1">Putative tail fiber protein gp53-like C-terminal domain-containing protein</fullName>
    </recommendedName>
</protein>
<name>A0AAU6W263_9VIRU</name>
<dbReference type="Pfam" id="PF21882">
    <property type="entry name" value="Gp53-like_C"/>
    <property type="match status" value="1"/>
</dbReference>
<organism evidence="2">
    <name type="scientific">Pseudomonas phage Touem01</name>
    <dbReference type="NCBI Taxonomy" id="3138548"/>
    <lineage>
        <taxon>Viruses</taxon>
    </lineage>
</organism>
<dbReference type="EMBL" id="PP179325">
    <property type="protein sequence ID" value="XAI70605.1"/>
    <property type="molecule type" value="Genomic_DNA"/>
</dbReference>
<evidence type="ECO:0000259" key="1">
    <source>
        <dbReference type="Pfam" id="PF21882"/>
    </source>
</evidence>
<reference evidence="2" key="1">
    <citation type="journal article" date="2024" name="J. Gen. Virol.">
        <title>Novel phages of Pseudomonas syringae unveil numerous potential auxiliary metabolic genes.</title>
        <authorList>
            <person name="Feltin C."/>
            <person name="Garneau J.R."/>
            <person name="Morris C.E."/>
            <person name="Berard A."/>
            <person name="Torres-Barcelo C."/>
        </authorList>
    </citation>
    <scope>NUCLEOTIDE SEQUENCE</scope>
</reference>
<evidence type="ECO:0000313" key="2">
    <source>
        <dbReference type="EMBL" id="XAI70605.1"/>
    </source>
</evidence>
<dbReference type="CDD" id="cd19958">
    <property type="entry name" value="pyocin_knob"/>
    <property type="match status" value="1"/>
</dbReference>
<dbReference type="InterPro" id="IPR054075">
    <property type="entry name" value="Gp53-like_C"/>
</dbReference>
<dbReference type="Gene3D" id="2.60.40.3940">
    <property type="match status" value="1"/>
</dbReference>
<gene>
    <name evidence="2" type="ORF">Touem01_00076</name>
</gene>